<dbReference type="RefSeq" id="WP_028516477.1">
    <property type="nucleotide sequence ID" value="NZ_FNWV01000001.1"/>
</dbReference>
<dbReference type="GO" id="GO:0006355">
    <property type="term" value="P:regulation of DNA-templated transcription"/>
    <property type="evidence" value="ECO:0007669"/>
    <property type="project" value="UniProtKB-UniRule"/>
</dbReference>
<name>A0A1H6HPN8_RUMFL</name>
<keyword evidence="2 6" id="KW-0963">Cytoplasm</keyword>
<accession>A0A1H6HPN8</accession>
<comment type="similarity">
    <text evidence="1 6">Belongs to the TACO1 family.</text>
</comment>
<organism evidence="9 10">
    <name type="scientific">Ruminococcus flavefaciens</name>
    <dbReference type="NCBI Taxonomy" id="1265"/>
    <lineage>
        <taxon>Bacteria</taxon>
        <taxon>Bacillati</taxon>
        <taxon>Bacillota</taxon>
        <taxon>Clostridia</taxon>
        <taxon>Eubacteriales</taxon>
        <taxon>Oscillospiraceae</taxon>
        <taxon>Ruminococcus</taxon>
    </lineage>
</organism>
<keyword evidence="4 6" id="KW-0238">DNA-binding</keyword>
<evidence type="ECO:0000259" key="7">
    <source>
        <dbReference type="Pfam" id="PF01709"/>
    </source>
</evidence>
<keyword evidence="5 6" id="KW-0804">Transcription</keyword>
<dbReference type="InterPro" id="IPR026564">
    <property type="entry name" value="Transcrip_reg_TACO1-like_dom3"/>
</dbReference>
<dbReference type="OrthoDB" id="9781053at2"/>
<comment type="subcellular location">
    <subcellularLocation>
        <location evidence="6">Cytoplasm</location>
    </subcellularLocation>
</comment>
<dbReference type="Pfam" id="PF20772">
    <property type="entry name" value="TACO1_YebC_N"/>
    <property type="match status" value="1"/>
</dbReference>
<dbReference type="NCBIfam" id="NF009044">
    <property type="entry name" value="PRK12378.1"/>
    <property type="match status" value="1"/>
</dbReference>
<protein>
    <recommendedName>
        <fullName evidence="6">Probable transcriptional regulatory protein SAMN02910265_00174</fullName>
    </recommendedName>
</protein>
<dbReference type="PANTHER" id="PTHR12532:SF6">
    <property type="entry name" value="TRANSCRIPTIONAL REGULATORY PROTEIN YEBC-RELATED"/>
    <property type="match status" value="1"/>
</dbReference>
<feature type="domain" description="TACO1/YebC-like N-terminal" evidence="8">
    <location>
        <begin position="5"/>
        <end position="75"/>
    </location>
</feature>
<dbReference type="NCBIfam" id="NF001030">
    <property type="entry name" value="PRK00110.1"/>
    <property type="match status" value="1"/>
</dbReference>
<dbReference type="AlphaFoldDB" id="A0A1H6HPN8"/>
<evidence type="ECO:0000256" key="2">
    <source>
        <dbReference type="ARBA" id="ARBA00022490"/>
    </source>
</evidence>
<dbReference type="Gene3D" id="1.10.10.200">
    <property type="match status" value="1"/>
</dbReference>
<evidence type="ECO:0000256" key="3">
    <source>
        <dbReference type="ARBA" id="ARBA00023015"/>
    </source>
</evidence>
<feature type="domain" description="TACO1/YebC-like second and third" evidence="7">
    <location>
        <begin position="82"/>
        <end position="238"/>
    </location>
</feature>
<evidence type="ECO:0000313" key="9">
    <source>
        <dbReference type="EMBL" id="SEH37860.1"/>
    </source>
</evidence>
<dbReference type="FunFam" id="1.10.10.200:FF:000002">
    <property type="entry name" value="Probable transcriptional regulatory protein CLM62_37755"/>
    <property type="match status" value="1"/>
</dbReference>
<dbReference type="PANTHER" id="PTHR12532">
    <property type="entry name" value="TRANSLATIONAL ACTIVATOR OF CYTOCHROME C OXIDASE 1"/>
    <property type="match status" value="1"/>
</dbReference>
<evidence type="ECO:0000256" key="4">
    <source>
        <dbReference type="ARBA" id="ARBA00023125"/>
    </source>
</evidence>
<evidence type="ECO:0000256" key="6">
    <source>
        <dbReference type="HAMAP-Rule" id="MF_00693"/>
    </source>
</evidence>
<dbReference type="Gene3D" id="3.30.70.980">
    <property type="match status" value="2"/>
</dbReference>
<dbReference type="InterPro" id="IPR048300">
    <property type="entry name" value="TACO1_YebC-like_2nd/3rd_dom"/>
</dbReference>
<dbReference type="HAMAP" id="MF_00693">
    <property type="entry name" value="Transcrip_reg_TACO1"/>
    <property type="match status" value="1"/>
</dbReference>
<dbReference type="GO" id="GO:0005829">
    <property type="term" value="C:cytosol"/>
    <property type="evidence" value="ECO:0007669"/>
    <property type="project" value="TreeGrafter"/>
</dbReference>
<keyword evidence="3 6" id="KW-0805">Transcription regulation</keyword>
<dbReference type="InterPro" id="IPR002876">
    <property type="entry name" value="Transcrip_reg_TACO1-like"/>
</dbReference>
<evidence type="ECO:0000313" key="10">
    <source>
        <dbReference type="Proteomes" id="UP000183190"/>
    </source>
</evidence>
<dbReference type="Proteomes" id="UP000183190">
    <property type="component" value="Unassembled WGS sequence"/>
</dbReference>
<dbReference type="InterPro" id="IPR029072">
    <property type="entry name" value="YebC-like"/>
</dbReference>
<evidence type="ECO:0000259" key="8">
    <source>
        <dbReference type="Pfam" id="PF20772"/>
    </source>
</evidence>
<sequence>MSGHSKWNNIKRKKEATDAAKGKIFTKIGREITVVVKEGGPDPNNNAKLRDLIAKAKANNVPNDNIDRIIKKAAGDGDKNNYENITYEGYGPNGVAVIVECLTDNRNRTAGEVRHYFDKFGGNLGTIGCVSFMFTNKGVVILENTGLDEDKVMEDVFEFGGEDFDINDETVEIECAPESVHALREGLTEKGYNVISAESEMIPSTYTTLTDEDHIKKMNLLLEHLEENDDVQNVYHNWEMPDEE</sequence>
<dbReference type="SUPFAM" id="SSF75625">
    <property type="entry name" value="YebC-like"/>
    <property type="match status" value="1"/>
</dbReference>
<proteinExistence type="inferred from homology"/>
<reference evidence="9 10" key="1">
    <citation type="submission" date="2016-10" db="EMBL/GenBank/DDBJ databases">
        <authorList>
            <person name="de Groot N.N."/>
        </authorList>
    </citation>
    <scope>NUCLEOTIDE SEQUENCE [LARGE SCALE GENOMIC DNA]</scope>
    <source>
        <strain evidence="9 10">YAD2003</strain>
    </source>
</reference>
<evidence type="ECO:0000256" key="5">
    <source>
        <dbReference type="ARBA" id="ARBA00023163"/>
    </source>
</evidence>
<dbReference type="InterPro" id="IPR017856">
    <property type="entry name" value="Integrase-like_N"/>
</dbReference>
<dbReference type="Pfam" id="PF01709">
    <property type="entry name" value="Transcrip_reg"/>
    <property type="match status" value="1"/>
</dbReference>
<dbReference type="InterPro" id="IPR049083">
    <property type="entry name" value="TACO1_YebC_N"/>
</dbReference>
<evidence type="ECO:0000256" key="1">
    <source>
        <dbReference type="ARBA" id="ARBA00008724"/>
    </source>
</evidence>
<gene>
    <name evidence="9" type="ORF">SAMN02910265_00174</name>
</gene>
<dbReference type="GeneID" id="42536831"/>
<dbReference type="GO" id="GO:0003677">
    <property type="term" value="F:DNA binding"/>
    <property type="evidence" value="ECO:0007669"/>
    <property type="project" value="UniProtKB-UniRule"/>
</dbReference>
<dbReference type="EMBL" id="FNWV01000001">
    <property type="protein sequence ID" value="SEH37860.1"/>
    <property type="molecule type" value="Genomic_DNA"/>
</dbReference>
<dbReference type="NCBIfam" id="TIGR01033">
    <property type="entry name" value="YebC/PmpR family DNA-binding transcriptional regulator"/>
    <property type="match status" value="1"/>
</dbReference>